<evidence type="ECO:0000256" key="4">
    <source>
        <dbReference type="ARBA" id="ARBA00022679"/>
    </source>
</evidence>
<dbReference type="Proteomes" id="UP000528608">
    <property type="component" value="Unassembled WGS sequence"/>
</dbReference>
<comment type="similarity">
    <text evidence="2 6">Belongs to the class-I pyridoxal-phosphate-dependent aminotransferase family.</text>
</comment>
<comment type="caution">
    <text evidence="9">The sequence shown here is derived from an EMBL/GenBank/DDBJ whole genome shotgun (WGS) entry which is preliminary data.</text>
</comment>
<dbReference type="OrthoDB" id="9763453at2"/>
<dbReference type="CDD" id="cd00609">
    <property type="entry name" value="AAT_like"/>
    <property type="match status" value="1"/>
</dbReference>
<dbReference type="EMBL" id="JACHJF010000019">
    <property type="protein sequence ID" value="MBB5121513.1"/>
    <property type="molecule type" value="Genomic_DNA"/>
</dbReference>
<dbReference type="AlphaFoldDB" id="A0A2N8NS71"/>
<dbReference type="InterPro" id="IPR004839">
    <property type="entry name" value="Aminotransferase_I/II_large"/>
</dbReference>
<reference evidence="10" key="1">
    <citation type="submission" date="2015-07" db="EMBL/GenBank/DDBJ databases">
        <authorList>
            <person name="Graham D.E."/>
            <person name="Giannone R.J."/>
            <person name="Gulvik C.A."/>
            <person name="Hettich R.L."/>
            <person name="Klingeman D.M."/>
            <person name="Mahan K.M."/>
            <person name="Parry R.J."/>
            <person name="Spain J.C."/>
        </authorList>
    </citation>
    <scope>NUCLEOTIDE SEQUENCE [LARGE SCALE GENOMIC DNA]</scope>
    <source>
        <strain evidence="10">ATCC 27428</strain>
    </source>
</reference>
<evidence type="ECO:0000256" key="3">
    <source>
        <dbReference type="ARBA" id="ARBA00022576"/>
    </source>
</evidence>
<name>A0A2N8NS71_STREU</name>
<dbReference type="Pfam" id="PF00155">
    <property type="entry name" value="Aminotran_1_2"/>
    <property type="match status" value="1"/>
</dbReference>
<dbReference type="EMBL" id="LGUI01000008">
    <property type="protein sequence ID" value="PNE31608.1"/>
    <property type="molecule type" value="Genomic_DNA"/>
</dbReference>
<protein>
    <recommendedName>
        <fullName evidence="6">Aminotransferase</fullName>
        <ecNumber evidence="6">2.6.1.-</ecNumber>
    </recommendedName>
</protein>
<dbReference type="GO" id="GO:0030170">
    <property type="term" value="F:pyridoxal phosphate binding"/>
    <property type="evidence" value="ECO:0007669"/>
    <property type="project" value="InterPro"/>
</dbReference>
<evidence type="ECO:0000256" key="5">
    <source>
        <dbReference type="ARBA" id="ARBA00022898"/>
    </source>
</evidence>
<dbReference type="InterPro" id="IPR004838">
    <property type="entry name" value="NHTrfase_class1_PyrdxlP-BS"/>
</dbReference>
<dbReference type="Proteomes" id="UP000235945">
    <property type="component" value="Unassembled WGS sequence"/>
</dbReference>
<evidence type="ECO:0000313" key="8">
    <source>
        <dbReference type="EMBL" id="MBB5121513.1"/>
    </source>
</evidence>
<dbReference type="GO" id="GO:0008483">
    <property type="term" value="F:transaminase activity"/>
    <property type="evidence" value="ECO:0007669"/>
    <property type="project" value="UniProtKB-KW"/>
</dbReference>
<dbReference type="RefSeq" id="WP_102920295.1">
    <property type="nucleotide sequence ID" value="NZ_JACHJF010000019.1"/>
</dbReference>
<sequence>MTAATPSQPPVQSATERRVSARIGAISESATLAVDAKAKALKAAGRPVIGFGAGEPDFPTPGYIVEAAVEACRDPRFHRYTPAGGLPELKKAIAEKTLRDSGYEVDPAQILVTNGGKQAIYEAFAAILDPGDEVIVPAPYWTTYPESIRLAGGVPVEVVADETTGYRVSVEQLEAARTERTKVVLFVSPSNPTGAVYTRDQVEEIGRWAAEHGLWVLTDEIYEHLVYGDAEFSSLPVVVPELRDKCIVVNGVAKTYAMTGWRVGWVIGPKDVVKAATNLQSHATSNVSNVAQIAALAAVSGDLDAVAEMRVAFDRRRRTIVRMLNEIDGVLCPEPEGAFYAYPSVKELLGKEIRGKRPATSVELAALILDEVEVAVVPGEAFGTPGYLRLSYALGDEDLVEGVSRIQKLLGEAKA</sequence>
<keyword evidence="4 6" id="KW-0808">Transferase</keyword>
<keyword evidence="10" id="KW-1185">Reference proteome</keyword>
<dbReference type="InterPro" id="IPR015421">
    <property type="entry name" value="PyrdxlP-dep_Trfase_major"/>
</dbReference>
<organism evidence="9 10">
    <name type="scientific">Streptomyces eurocidicus</name>
    <name type="common">Streptoverticillium eurocidicus</name>
    <dbReference type="NCBI Taxonomy" id="66423"/>
    <lineage>
        <taxon>Bacteria</taxon>
        <taxon>Bacillati</taxon>
        <taxon>Actinomycetota</taxon>
        <taxon>Actinomycetes</taxon>
        <taxon>Kitasatosporales</taxon>
        <taxon>Streptomycetaceae</taxon>
        <taxon>Streptomyces</taxon>
    </lineage>
</organism>
<dbReference type="PANTHER" id="PTHR46383">
    <property type="entry name" value="ASPARTATE AMINOTRANSFERASE"/>
    <property type="match status" value="1"/>
</dbReference>
<dbReference type="PRINTS" id="PR00753">
    <property type="entry name" value="ACCSYNTHASE"/>
</dbReference>
<dbReference type="GO" id="GO:0006520">
    <property type="term" value="P:amino acid metabolic process"/>
    <property type="evidence" value="ECO:0007669"/>
    <property type="project" value="InterPro"/>
</dbReference>
<evidence type="ECO:0000313" key="11">
    <source>
        <dbReference type="Proteomes" id="UP000528608"/>
    </source>
</evidence>
<feature type="domain" description="Aminotransferase class I/classII large" evidence="7">
    <location>
        <begin position="47"/>
        <end position="403"/>
    </location>
</feature>
<evidence type="ECO:0000256" key="1">
    <source>
        <dbReference type="ARBA" id="ARBA00001933"/>
    </source>
</evidence>
<reference evidence="9" key="2">
    <citation type="submission" date="2015-07" db="EMBL/GenBank/DDBJ databases">
        <authorList>
            <person name="Noorani M."/>
        </authorList>
    </citation>
    <scope>NUCLEOTIDE SEQUENCE [LARGE SCALE GENOMIC DNA]</scope>
    <source>
        <strain evidence="9">ATCC 27428</strain>
    </source>
</reference>
<dbReference type="InterPro" id="IPR015422">
    <property type="entry name" value="PyrdxlP-dep_Trfase_small"/>
</dbReference>
<dbReference type="Gene3D" id="3.90.1150.10">
    <property type="entry name" value="Aspartate Aminotransferase, domain 1"/>
    <property type="match status" value="1"/>
</dbReference>
<dbReference type="Gene3D" id="3.40.640.10">
    <property type="entry name" value="Type I PLP-dependent aspartate aminotransferase-like (Major domain)"/>
    <property type="match status" value="1"/>
</dbReference>
<reference evidence="8 11" key="3">
    <citation type="submission" date="2020-08" db="EMBL/GenBank/DDBJ databases">
        <title>Genomic Encyclopedia of Type Strains, Phase III (KMG-III): the genomes of soil and plant-associated and newly described type strains.</title>
        <authorList>
            <person name="Whitman W."/>
        </authorList>
    </citation>
    <scope>NUCLEOTIDE SEQUENCE [LARGE SCALE GENOMIC DNA]</scope>
    <source>
        <strain evidence="8 11">CECT 3259</strain>
    </source>
</reference>
<dbReference type="FunFam" id="3.40.640.10:FF:000033">
    <property type="entry name" value="Aspartate aminotransferase"/>
    <property type="match status" value="1"/>
</dbReference>
<gene>
    <name evidence="9" type="ORF">AF335_22345</name>
    <name evidence="8" type="ORF">FHS36_004978</name>
</gene>
<evidence type="ECO:0000256" key="2">
    <source>
        <dbReference type="ARBA" id="ARBA00007441"/>
    </source>
</evidence>
<proteinExistence type="inferred from homology"/>
<dbReference type="InterPro" id="IPR050596">
    <property type="entry name" value="AspAT/PAT-like"/>
</dbReference>
<evidence type="ECO:0000256" key="6">
    <source>
        <dbReference type="RuleBase" id="RU000481"/>
    </source>
</evidence>
<keyword evidence="5" id="KW-0663">Pyridoxal phosphate</keyword>
<comment type="cofactor">
    <cofactor evidence="1 6">
        <name>pyridoxal 5'-phosphate</name>
        <dbReference type="ChEBI" id="CHEBI:597326"/>
    </cofactor>
</comment>
<dbReference type="PROSITE" id="PS00105">
    <property type="entry name" value="AA_TRANSFER_CLASS_1"/>
    <property type="match status" value="1"/>
</dbReference>
<accession>A0A2N8NS71</accession>
<dbReference type="EC" id="2.6.1.-" evidence="6"/>
<keyword evidence="3 6" id="KW-0032">Aminotransferase</keyword>
<dbReference type="SUPFAM" id="SSF53383">
    <property type="entry name" value="PLP-dependent transferases"/>
    <property type="match status" value="1"/>
</dbReference>
<evidence type="ECO:0000313" key="10">
    <source>
        <dbReference type="Proteomes" id="UP000235945"/>
    </source>
</evidence>
<evidence type="ECO:0000259" key="7">
    <source>
        <dbReference type="Pfam" id="PF00155"/>
    </source>
</evidence>
<evidence type="ECO:0000313" key="9">
    <source>
        <dbReference type="EMBL" id="PNE31608.1"/>
    </source>
</evidence>
<dbReference type="InterPro" id="IPR015424">
    <property type="entry name" value="PyrdxlP-dep_Trfase"/>
</dbReference>
<dbReference type="PANTHER" id="PTHR46383:SF1">
    <property type="entry name" value="ASPARTATE AMINOTRANSFERASE"/>
    <property type="match status" value="1"/>
</dbReference>